<proteinExistence type="predicted"/>
<keyword evidence="1" id="KW-1133">Transmembrane helix</keyword>
<dbReference type="GeneID" id="54406713"/>
<dbReference type="EMBL" id="ML977518">
    <property type="protein sequence ID" value="KAF2124894.1"/>
    <property type="molecule type" value="Genomic_DNA"/>
</dbReference>
<feature type="transmembrane region" description="Helical" evidence="1">
    <location>
        <begin position="185"/>
        <end position="204"/>
    </location>
</feature>
<dbReference type="RefSeq" id="XP_033519287.1">
    <property type="nucleotide sequence ID" value="XM_033666281.1"/>
</dbReference>
<gene>
    <name evidence="2" type="ORF">P153DRAFT_350261</name>
</gene>
<evidence type="ECO:0000256" key="1">
    <source>
        <dbReference type="SAM" id="Phobius"/>
    </source>
</evidence>
<reference evidence="2" key="1">
    <citation type="journal article" date="2020" name="Stud. Mycol.">
        <title>101 Dothideomycetes genomes: a test case for predicting lifestyles and emergence of pathogens.</title>
        <authorList>
            <person name="Haridas S."/>
            <person name="Albert R."/>
            <person name="Binder M."/>
            <person name="Bloem J."/>
            <person name="Labutti K."/>
            <person name="Salamov A."/>
            <person name="Andreopoulos B."/>
            <person name="Baker S."/>
            <person name="Barry K."/>
            <person name="Bills G."/>
            <person name="Bluhm B."/>
            <person name="Cannon C."/>
            <person name="Castanera R."/>
            <person name="Culley D."/>
            <person name="Daum C."/>
            <person name="Ezra D."/>
            <person name="Gonzalez J."/>
            <person name="Henrissat B."/>
            <person name="Kuo A."/>
            <person name="Liang C."/>
            <person name="Lipzen A."/>
            <person name="Lutzoni F."/>
            <person name="Magnuson J."/>
            <person name="Mondo S."/>
            <person name="Nolan M."/>
            <person name="Ohm R."/>
            <person name="Pangilinan J."/>
            <person name="Park H.-J."/>
            <person name="Ramirez L."/>
            <person name="Alfaro M."/>
            <person name="Sun H."/>
            <person name="Tritt A."/>
            <person name="Yoshinaga Y."/>
            <person name="Zwiers L.-H."/>
            <person name="Turgeon B."/>
            <person name="Goodwin S."/>
            <person name="Spatafora J."/>
            <person name="Crous P."/>
            <person name="Grigoriev I."/>
        </authorList>
    </citation>
    <scope>NUCLEOTIDE SEQUENCE</scope>
    <source>
        <strain evidence="2">CBS 119687</strain>
    </source>
</reference>
<feature type="transmembrane region" description="Helical" evidence="1">
    <location>
        <begin position="156"/>
        <end position="173"/>
    </location>
</feature>
<organism evidence="2 3">
    <name type="scientific">Dothidotthia symphoricarpi CBS 119687</name>
    <dbReference type="NCBI Taxonomy" id="1392245"/>
    <lineage>
        <taxon>Eukaryota</taxon>
        <taxon>Fungi</taxon>
        <taxon>Dikarya</taxon>
        <taxon>Ascomycota</taxon>
        <taxon>Pezizomycotina</taxon>
        <taxon>Dothideomycetes</taxon>
        <taxon>Pleosporomycetidae</taxon>
        <taxon>Pleosporales</taxon>
        <taxon>Dothidotthiaceae</taxon>
        <taxon>Dothidotthia</taxon>
    </lineage>
</organism>
<sequence>MVEYIELEPLTKVKVRYHFPSMMPFVKGSSHMIYRFSSGVGYVVLGGISYVGPIIKGSGQLIYFFACKPGNVAHGGWIYMTNTISGLASKPYGVALAVLSYCKKPKDDIILIIEIISFIGSIILCAILCTQAMIFKSIIYQFQASIGHIWRTAFRISLPFAGIEAVVYAYILYNCYSVLGCAPTSGFPLFIYVFLSFIIGFCLIGSGYIKDPFEYTVPAGASYTQRKRWEEKEAQKTVGERVVDYVRWLFNLEYRSPVDDRR</sequence>
<feature type="transmembrane region" description="Helical" evidence="1">
    <location>
        <begin position="109"/>
        <end position="135"/>
    </location>
</feature>
<evidence type="ECO:0000313" key="2">
    <source>
        <dbReference type="EMBL" id="KAF2124894.1"/>
    </source>
</evidence>
<keyword evidence="1" id="KW-0472">Membrane</keyword>
<name>A0A6A6A160_9PLEO</name>
<dbReference type="Proteomes" id="UP000799771">
    <property type="component" value="Unassembled WGS sequence"/>
</dbReference>
<feature type="transmembrane region" description="Helical" evidence="1">
    <location>
        <begin position="32"/>
        <end position="55"/>
    </location>
</feature>
<accession>A0A6A6A160</accession>
<keyword evidence="1" id="KW-0812">Transmembrane</keyword>
<evidence type="ECO:0000313" key="3">
    <source>
        <dbReference type="Proteomes" id="UP000799771"/>
    </source>
</evidence>
<protein>
    <submittedName>
        <fullName evidence="2">Uncharacterized protein</fullName>
    </submittedName>
</protein>
<keyword evidence="3" id="KW-1185">Reference proteome</keyword>
<dbReference type="AlphaFoldDB" id="A0A6A6A160"/>